<evidence type="ECO:0000256" key="4">
    <source>
        <dbReference type="ARBA" id="ARBA00022989"/>
    </source>
</evidence>
<dbReference type="GO" id="GO:0005886">
    <property type="term" value="C:plasma membrane"/>
    <property type="evidence" value="ECO:0007669"/>
    <property type="project" value="UniProtKB-SubCell"/>
</dbReference>
<keyword evidence="4 7" id="KW-1133">Transmembrane helix</keyword>
<keyword evidence="2" id="KW-1003">Cell membrane</keyword>
<dbReference type="PANTHER" id="PTHR42770">
    <property type="entry name" value="AMINO ACID TRANSPORTER-RELATED"/>
    <property type="match status" value="1"/>
</dbReference>
<feature type="transmembrane region" description="Helical" evidence="7">
    <location>
        <begin position="450"/>
        <end position="469"/>
    </location>
</feature>
<gene>
    <name evidence="8" type="ordered locus">CNE_BB1p07740</name>
</gene>
<feature type="transmembrane region" description="Helical" evidence="7">
    <location>
        <begin position="261"/>
        <end position="283"/>
    </location>
</feature>
<dbReference type="EMBL" id="CP002879">
    <property type="protein sequence ID" value="AEI82191.1"/>
    <property type="molecule type" value="Genomic_DNA"/>
</dbReference>
<keyword evidence="8" id="KW-0614">Plasmid</keyword>
<feature type="region of interest" description="Disordered" evidence="6">
    <location>
        <begin position="1"/>
        <end position="26"/>
    </location>
</feature>
<dbReference type="HOGENOM" id="CLU_039037_0_0_4"/>
<dbReference type="PANTHER" id="PTHR42770:SF7">
    <property type="entry name" value="MEMBRANE PROTEIN"/>
    <property type="match status" value="1"/>
</dbReference>
<organism evidence="8 9">
    <name type="scientific">Cupriavidus necator (strain ATCC 43291 / DSM 13513 / CCUG 52238 / LMG 8453 / N-1)</name>
    <name type="common">Ralstonia eutropha</name>
    <dbReference type="NCBI Taxonomy" id="1042878"/>
    <lineage>
        <taxon>Bacteria</taxon>
        <taxon>Pseudomonadati</taxon>
        <taxon>Pseudomonadota</taxon>
        <taxon>Betaproteobacteria</taxon>
        <taxon>Burkholderiales</taxon>
        <taxon>Burkholderiaceae</taxon>
        <taxon>Cupriavidus</taxon>
    </lineage>
</organism>
<evidence type="ECO:0000256" key="2">
    <source>
        <dbReference type="ARBA" id="ARBA00022475"/>
    </source>
</evidence>
<feature type="transmembrane region" description="Helical" evidence="7">
    <location>
        <begin position="303"/>
        <end position="324"/>
    </location>
</feature>
<evidence type="ECO:0000256" key="1">
    <source>
        <dbReference type="ARBA" id="ARBA00004651"/>
    </source>
</evidence>
<evidence type="ECO:0000256" key="3">
    <source>
        <dbReference type="ARBA" id="ARBA00022692"/>
    </source>
</evidence>
<sequence length="480" mass="52645">MKLASTSRTEQKLGPSMATASRTSMDQPAKLNADSLGIVESVIMGIAGTAPAYSIEITTSTIIGTAGTLSPASILVCGLIMFGIAYAFINMNRALASAGTSYSWVSMVFGRGLGFFAGWALLVLCCVFMVSAMIPAANATLLIFDRPMMNNVHYVTLIAAAWLTFVSAVVVKGIKLTSYVQVLMTIIEGVILLAIIVASFFTFTPAPQHPFSLVWFWPFAFSPELFANGALVAIFFFYGWDVTMNLSEETRDSNHIPGRAAFWSMVFLMAFFLVFIVITLLGLSDAEIQHYNTNIIFAIAEKLFGPTWGYVSIIAVLLSTVGTVETQMLQFTRTLFAKSRDGALHPRYARLHPRWRTPHIAIFFIWITGLALLFVSSYLPTINVILQDSITAIGFQICFYLGLTGLACGWYYRKMLAHGLWLAVSHVIWPAASGLFLFFIALYSIPTFDWVTNFVGIGGIAIGAIPLLLNRKKIWVTPAA</sequence>
<dbReference type="Proteomes" id="UP000006798">
    <property type="component" value="Plasmid pBB1"/>
</dbReference>
<dbReference type="InterPro" id="IPR050367">
    <property type="entry name" value="APC_superfamily"/>
</dbReference>
<comment type="subcellular location">
    <subcellularLocation>
        <location evidence="1">Cell membrane</location>
        <topology evidence="1">Multi-pass membrane protein</topology>
    </subcellularLocation>
</comment>
<dbReference type="AlphaFoldDB" id="F8GXX1"/>
<feature type="transmembrane region" description="Helical" evidence="7">
    <location>
        <begin position="419"/>
        <end position="444"/>
    </location>
</feature>
<reference evidence="8 9" key="1">
    <citation type="journal article" date="2011" name="J. Bacteriol.">
        <title>Complete genome sequence of the type strain Cupriavidus necator N-1.</title>
        <authorList>
            <person name="Poehlein A."/>
            <person name="Kusian B."/>
            <person name="Friedrich B."/>
            <person name="Daniel R."/>
            <person name="Bowien B."/>
        </authorList>
    </citation>
    <scope>NUCLEOTIDE SEQUENCE [LARGE SCALE GENOMIC DNA]</scope>
    <source>
        <strain evidence="9">ATCC 43291 / DSM 13513 / CCUG 52238 / LMG 8453 / N-1</strain>
        <plasmid evidence="8 9">pBB1</plasmid>
    </source>
</reference>
<evidence type="ECO:0000256" key="5">
    <source>
        <dbReference type="ARBA" id="ARBA00023136"/>
    </source>
</evidence>
<accession>F8GXX1</accession>
<dbReference type="PIRSF" id="PIRSF006060">
    <property type="entry name" value="AA_transporter"/>
    <property type="match status" value="1"/>
</dbReference>
<feature type="transmembrane region" description="Helical" evidence="7">
    <location>
        <begin position="154"/>
        <end position="171"/>
    </location>
</feature>
<feature type="transmembrane region" description="Helical" evidence="7">
    <location>
        <begin position="360"/>
        <end position="379"/>
    </location>
</feature>
<protein>
    <recommendedName>
        <fullName evidence="10">APC family permease</fullName>
    </recommendedName>
</protein>
<keyword evidence="5 7" id="KW-0472">Membrane</keyword>
<feature type="transmembrane region" description="Helical" evidence="7">
    <location>
        <begin position="391"/>
        <end position="412"/>
    </location>
</feature>
<dbReference type="InterPro" id="IPR002293">
    <property type="entry name" value="AA/rel_permease1"/>
</dbReference>
<evidence type="ECO:0008006" key="10">
    <source>
        <dbReference type="Google" id="ProtNLM"/>
    </source>
</evidence>
<evidence type="ECO:0000256" key="6">
    <source>
        <dbReference type="SAM" id="MobiDB-lite"/>
    </source>
</evidence>
<evidence type="ECO:0000313" key="9">
    <source>
        <dbReference type="Proteomes" id="UP000006798"/>
    </source>
</evidence>
<feature type="transmembrane region" description="Helical" evidence="7">
    <location>
        <begin position="112"/>
        <end position="134"/>
    </location>
</feature>
<evidence type="ECO:0000313" key="8">
    <source>
        <dbReference type="EMBL" id="AEI82191.1"/>
    </source>
</evidence>
<keyword evidence="3 7" id="KW-0812">Transmembrane</keyword>
<feature type="transmembrane region" description="Helical" evidence="7">
    <location>
        <begin position="215"/>
        <end position="240"/>
    </location>
</feature>
<dbReference type="KEGG" id="cnc:CNE_BB1p07740"/>
<evidence type="ECO:0000256" key="7">
    <source>
        <dbReference type="SAM" id="Phobius"/>
    </source>
</evidence>
<proteinExistence type="predicted"/>
<feature type="transmembrane region" description="Helical" evidence="7">
    <location>
        <begin position="183"/>
        <end position="203"/>
    </location>
</feature>
<dbReference type="Gene3D" id="1.20.1740.10">
    <property type="entry name" value="Amino acid/polyamine transporter I"/>
    <property type="match status" value="1"/>
</dbReference>
<dbReference type="Pfam" id="PF13520">
    <property type="entry name" value="AA_permease_2"/>
    <property type="match status" value="1"/>
</dbReference>
<dbReference type="GO" id="GO:0022857">
    <property type="term" value="F:transmembrane transporter activity"/>
    <property type="evidence" value="ECO:0007669"/>
    <property type="project" value="InterPro"/>
</dbReference>
<feature type="transmembrane region" description="Helical" evidence="7">
    <location>
        <begin position="72"/>
        <end position="91"/>
    </location>
</feature>
<name>F8GXX1_CUPNN</name>
<geneLocation type="plasmid" evidence="8 9">
    <name>pBB1</name>
</geneLocation>